<feature type="domain" description="Hemerythrin-like" evidence="5">
    <location>
        <begin position="16"/>
        <end position="128"/>
    </location>
</feature>
<dbReference type="Pfam" id="PF01814">
    <property type="entry name" value="Hemerythrin"/>
    <property type="match status" value="1"/>
</dbReference>
<dbReference type="EMBL" id="JBHRTI010000004">
    <property type="protein sequence ID" value="MFC3147861.1"/>
    <property type="molecule type" value="Genomic_DNA"/>
</dbReference>
<dbReference type="InterPro" id="IPR012827">
    <property type="entry name" value="Hemerythrin_metal-bd"/>
</dbReference>
<keyword evidence="3" id="KW-0479">Metal-binding</keyword>
<dbReference type="PROSITE" id="PS00550">
    <property type="entry name" value="HEMERYTHRINS"/>
    <property type="match status" value="1"/>
</dbReference>
<proteinExistence type="inferred from homology"/>
<reference evidence="7" key="1">
    <citation type="journal article" date="2019" name="Int. J. Syst. Evol. Microbiol.">
        <title>The Global Catalogue of Microorganisms (GCM) 10K type strain sequencing project: providing services to taxonomists for standard genome sequencing and annotation.</title>
        <authorList>
            <consortium name="The Broad Institute Genomics Platform"/>
            <consortium name="The Broad Institute Genome Sequencing Center for Infectious Disease"/>
            <person name="Wu L."/>
            <person name="Ma J."/>
        </authorList>
    </citation>
    <scope>NUCLEOTIDE SEQUENCE [LARGE SCALE GENOMIC DNA]</scope>
    <source>
        <strain evidence="7">KCTC 52168</strain>
    </source>
</reference>
<keyword evidence="7" id="KW-1185">Reference proteome</keyword>
<dbReference type="InterPro" id="IPR035938">
    <property type="entry name" value="Hemerythrin-like_sf"/>
</dbReference>
<accession>A0ABV7H5G7</accession>
<dbReference type="Gene3D" id="1.20.120.50">
    <property type="entry name" value="Hemerythrin-like"/>
    <property type="match status" value="1"/>
</dbReference>
<evidence type="ECO:0000313" key="7">
    <source>
        <dbReference type="Proteomes" id="UP001595556"/>
    </source>
</evidence>
<name>A0ABV7H5G7_9BURK</name>
<keyword evidence="4" id="KW-0408">Iron</keyword>
<evidence type="ECO:0000256" key="1">
    <source>
        <dbReference type="ARBA" id="ARBA00010587"/>
    </source>
</evidence>
<dbReference type="InterPro" id="IPR016131">
    <property type="entry name" value="Haemerythrin_Fe_BS"/>
</dbReference>
<dbReference type="InterPro" id="IPR050669">
    <property type="entry name" value="Hemerythrin"/>
</dbReference>
<comment type="caution">
    <text evidence="6">The sequence shown here is derived from an EMBL/GenBank/DDBJ whole genome shotgun (WGS) entry which is preliminary data.</text>
</comment>
<dbReference type="InterPro" id="IPR012312">
    <property type="entry name" value="Hemerythrin-like"/>
</dbReference>
<comment type="similarity">
    <text evidence="1">Belongs to the hemerythrin family.</text>
</comment>
<sequence length="147" mass="16392">MSALPWSDALALNEPHLDGTHQEFVELLGALERSLAPEATQTPASALQALITHCESHFGMEETWMRAMGFEDGNCHFTQHRQVLEVARDVLARIAHEPADEVQGYLERLVLGLAEWFPMHAQQMDAALVYAMQELKFTPQAVPVGVE</sequence>
<protein>
    <submittedName>
        <fullName evidence="6">Hemerythrin domain-containing protein</fullName>
    </submittedName>
</protein>
<dbReference type="PANTHER" id="PTHR37164:SF1">
    <property type="entry name" value="BACTERIOHEMERYTHRIN"/>
    <property type="match status" value="1"/>
</dbReference>
<dbReference type="RefSeq" id="WP_377303299.1">
    <property type="nucleotide sequence ID" value="NZ_CP180191.1"/>
</dbReference>
<organism evidence="6 7">
    <name type="scientific">Piscinibacterium candidicorallinum</name>
    <dbReference type="NCBI Taxonomy" id="1793872"/>
    <lineage>
        <taxon>Bacteria</taxon>
        <taxon>Pseudomonadati</taxon>
        <taxon>Pseudomonadota</taxon>
        <taxon>Betaproteobacteria</taxon>
        <taxon>Burkholderiales</taxon>
        <taxon>Piscinibacterium</taxon>
    </lineage>
</organism>
<evidence type="ECO:0000313" key="6">
    <source>
        <dbReference type="EMBL" id="MFC3147861.1"/>
    </source>
</evidence>
<evidence type="ECO:0000259" key="5">
    <source>
        <dbReference type="Pfam" id="PF01814"/>
    </source>
</evidence>
<evidence type="ECO:0000256" key="2">
    <source>
        <dbReference type="ARBA" id="ARBA00022621"/>
    </source>
</evidence>
<keyword evidence="2" id="KW-0561">Oxygen transport</keyword>
<gene>
    <name evidence="6" type="ORF">ACFOEN_09425</name>
</gene>
<dbReference type="PANTHER" id="PTHR37164">
    <property type="entry name" value="BACTERIOHEMERYTHRIN"/>
    <property type="match status" value="1"/>
</dbReference>
<keyword evidence="2" id="KW-0813">Transport</keyword>
<dbReference type="CDD" id="cd12107">
    <property type="entry name" value="Hemerythrin"/>
    <property type="match status" value="1"/>
</dbReference>
<dbReference type="NCBIfam" id="TIGR02481">
    <property type="entry name" value="hemeryth_dom"/>
    <property type="match status" value="1"/>
</dbReference>
<dbReference type="SUPFAM" id="SSF47188">
    <property type="entry name" value="Hemerythrin-like"/>
    <property type="match status" value="1"/>
</dbReference>
<evidence type="ECO:0000256" key="4">
    <source>
        <dbReference type="ARBA" id="ARBA00023004"/>
    </source>
</evidence>
<evidence type="ECO:0000256" key="3">
    <source>
        <dbReference type="ARBA" id="ARBA00022723"/>
    </source>
</evidence>
<dbReference type="Proteomes" id="UP001595556">
    <property type="component" value="Unassembled WGS sequence"/>
</dbReference>